<feature type="transmembrane region" description="Helical" evidence="1">
    <location>
        <begin position="51"/>
        <end position="71"/>
    </location>
</feature>
<comment type="caution">
    <text evidence="2">The sequence shown here is derived from an EMBL/GenBank/DDBJ whole genome shotgun (WGS) entry which is preliminary data.</text>
</comment>
<gene>
    <name evidence="2" type="ORF">LCGC14_2073710</name>
</gene>
<feature type="transmembrane region" description="Helical" evidence="1">
    <location>
        <begin position="24"/>
        <end position="45"/>
    </location>
</feature>
<keyword evidence="1" id="KW-0472">Membrane</keyword>
<accession>A0A0F9F4Z0</accession>
<organism evidence="2">
    <name type="scientific">marine sediment metagenome</name>
    <dbReference type="NCBI Taxonomy" id="412755"/>
    <lineage>
        <taxon>unclassified sequences</taxon>
        <taxon>metagenomes</taxon>
        <taxon>ecological metagenomes</taxon>
    </lineage>
</organism>
<name>A0A0F9F4Z0_9ZZZZ</name>
<evidence type="ECO:0000313" key="2">
    <source>
        <dbReference type="EMBL" id="KKL73556.1"/>
    </source>
</evidence>
<dbReference type="AlphaFoldDB" id="A0A0F9F4Z0"/>
<evidence type="ECO:0000256" key="1">
    <source>
        <dbReference type="SAM" id="Phobius"/>
    </source>
</evidence>
<keyword evidence="1" id="KW-1133">Transmembrane helix</keyword>
<reference evidence="2" key="1">
    <citation type="journal article" date="2015" name="Nature">
        <title>Complex archaea that bridge the gap between prokaryotes and eukaryotes.</title>
        <authorList>
            <person name="Spang A."/>
            <person name="Saw J.H."/>
            <person name="Jorgensen S.L."/>
            <person name="Zaremba-Niedzwiedzka K."/>
            <person name="Martijn J."/>
            <person name="Lind A.E."/>
            <person name="van Eijk R."/>
            <person name="Schleper C."/>
            <person name="Guy L."/>
            <person name="Ettema T.J."/>
        </authorList>
    </citation>
    <scope>NUCLEOTIDE SEQUENCE</scope>
</reference>
<protein>
    <submittedName>
        <fullName evidence="2">Uncharacterized protein</fullName>
    </submittedName>
</protein>
<dbReference type="EMBL" id="LAZR01024924">
    <property type="protein sequence ID" value="KKL73556.1"/>
    <property type="molecule type" value="Genomic_DNA"/>
</dbReference>
<sequence length="77" mass="9020">MYACTIIIIQYDGSRKKSYSMNKFHIFIIRCILGAVFAVLLMRFFFPRVSLPYSLGLGIFMVGFVYGTEFFRNKKSR</sequence>
<keyword evidence="1" id="KW-0812">Transmembrane</keyword>
<proteinExistence type="predicted"/>